<accession>A0A6C0CAJ7</accession>
<organism evidence="1">
    <name type="scientific">viral metagenome</name>
    <dbReference type="NCBI Taxonomy" id="1070528"/>
    <lineage>
        <taxon>unclassified sequences</taxon>
        <taxon>metagenomes</taxon>
        <taxon>organismal metagenomes</taxon>
    </lineage>
</organism>
<sequence length="129" mass="13701">MINWNSGANLSNNGTSDYLRNGSFSPSLENTTKIIMPKNGSVSKLVVQLNTTTGTSNPAPGAGQFRTFVVRKNCEDTELSVTIRGDDVIEESKPGIVIHVNKFDVITLAHKSSVGIKNPAIAIASVVVS</sequence>
<proteinExistence type="predicted"/>
<dbReference type="EMBL" id="MN739364">
    <property type="protein sequence ID" value="QHT01122.1"/>
    <property type="molecule type" value="Genomic_DNA"/>
</dbReference>
<evidence type="ECO:0000313" key="1">
    <source>
        <dbReference type="EMBL" id="QHT01122.1"/>
    </source>
</evidence>
<reference evidence="1" key="1">
    <citation type="journal article" date="2020" name="Nature">
        <title>Giant virus diversity and host interactions through global metagenomics.</title>
        <authorList>
            <person name="Schulz F."/>
            <person name="Roux S."/>
            <person name="Paez-Espino D."/>
            <person name="Jungbluth S."/>
            <person name="Walsh D.A."/>
            <person name="Denef V.J."/>
            <person name="McMahon K.D."/>
            <person name="Konstantinidis K.T."/>
            <person name="Eloe-Fadrosh E.A."/>
            <person name="Kyrpides N.C."/>
            <person name="Woyke T."/>
        </authorList>
    </citation>
    <scope>NUCLEOTIDE SEQUENCE</scope>
    <source>
        <strain evidence="1">GVMAG-M-3300020192-26</strain>
    </source>
</reference>
<name>A0A6C0CAJ7_9ZZZZ</name>
<dbReference type="AlphaFoldDB" id="A0A6C0CAJ7"/>
<protein>
    <submittedName>
        <fullName evidence="1">Uncharacterized protein</fullName>
    </submittedName>
</protein>